<reference evidence="2" key="1">
    <citation type="journal article" date="2023" name="Mar. Drugs">
        <title>Gemmata algarum, a Novel Planctomycete Isolated from an Algal Mat, Displays Antimicrobial Activity.</title>
        <authorList>
            <person name="Kumar G."/>
            <person name="Kallscheuer N."/>
            <person name="Kashif M."/>
            <person name="Ahamad S."/>
            <person name="Jagadeeshwari U."/>
            <person name="Pannikurungottu S."/>
            <person name="Haufschild T."/>
            <person name="Kabuu M."/>
            <person name="Sasikala C."/>
            <person name="Jogler C."/>
            <person name="Ramana C."/>
        </authorList>
    </citation>
    <scope>NUCLEOTIDE SEQUENCE [LARGE SCALE GENOMIC DNA]</scope>
    <source>
        <strain evidence="2">JC673</strain>
    </source>
</reference>
<organism evidence="1 2">
    <name type="scientific">Gemmata algarum</name>
    <dbReference type="NCBI Taxonomy" id="2975278"/>
    <lineage>
        <taxon>Bacteria</taxon>
        <taxon>Pseudomonadati</taxon>
        <taxon>Planctomycetota</taxon>
        <taxon>Planctomycetia</taxon>
        <taxon>Gemmatales</taxon>
        <taxon>Gemmataceae</taxon>
        <taxon>Gemmata</taxon>
    </lineage>
</organism>
<comment type="caution">
    <text evidence="1">The sequence shown here is derived from an EMBL/GenBank/DDBJ whole genome shotgun (WGS) entry which is preliminary data.</text>
</comment>
<dbReference type="Proteomes" id="UP001272242">
    <property type="component" value="Unassembled WGS sequence"/>
</dbReference>
<proteinExistence type="predicted"/>
<gene>
    <name evidence="1" type="ORF">R5W23_004593</name>
</gene>
<name>A0ABU5F6I0_9BACT</name>
<dbReference type="EMBL" id="JAXBLV010000231">
    <property type="protein sequence ID" value="MDY3563094.1"/>
    <property type="molecule type" value="Genomic_DNA"/>
</dbReference>
<protein>
    <submittedName>
        <fullName evidence="1">Uncharacterized protein</fullName>
    </submittedName>
</protein>
<sequence>MTNTIVCILIACAGCGLKGHGPESTDTSSESLPSLADRSAFLERYVTFRRSYRELGFHVRYQNNGNGLVPGSSDWDIRVVATVPREELAAWVPDGVPATPTADTDWLNGVPGGEHARPVSEWYVGQRVVVGIDRARAVVAYRTWKW</sequence>
<evidence type="ECO:0000313" key="2">
    <source>
        <dbReference type="Proteomes" id="UP001272242"/>
    </source>
</evidence>
<evidence type="ECO:0000313" key="1">
    <source>
        <dbReference type="EMBL" id="MDY3563094.1"/>
    </source>
</evidence>
<keyword evidence="2" id="KW-1185">Reference proteome</keyword>
<dbReference type="RefSeq" id="WP_320689344.1">
    <property type="nucleotide sequence ID" value="NZ_JAXBLV010000231.1"/>
</dbReference>
<accession>A0ABU5F6I0</accession>